<protein>
    <recommendedName>
        <fullName evidence="2">DUF6535 domain-containing protein</fullName>
    </recommendedName>
</protein>
<proteinExistence type="predicted"/>
<sequence length="996" mass="112625">MVQDISADPNDATQALLQVIAHSLNHSLFPESTSQPPSWEGPTRSVVWTQCILYASLSASLLAAFGAMLGKQWLSYYARVGERGPPDARCKSRQQKLYGITRWHFRGVIELLPLLLQASLLLFGVGMSSFIGGIIVGATSAGVLFYIIIVIAALLSSHCPYQTPIASSIMSLWHTTLRAAKQFPSLHTFKHSVQMAAYDFLRAPIQLRAWIDQDRRRGFIEAHLSHLRTGQNYLTRGLLRPILSLRYIFMRLLEHFSTNASKDASANLSNIFTYPTPPQSDAMAVAWVLETVTEPVTTLIATQMVPEVDWLSQMDVFPLFCQLSVSLADLLLSGAASSTRPETLALVTANAKAWAHIYIGRLVLDDDMMSRMRDQEVVLRLEGWLYDLPSTTSKVTPLQWIPDLVKIHRRLMYGSEMTLQSQNLYVDPITRWTAHSIPLAMYHRSRSGAIPENEFESLCRALGNHVSLPKAVVADLLIAAGIVLGVRFSMDDLLKADKSQELNDILGVVLLESISPTNISSRSLTLLGIVHSVHLEQWGFEPLFACYAKWCLLLSRHFASLEQQPHFRYLHNLNLVHFHGDATAWALRLSVESALGQSGYPVHATERMWNMTYLTAYPAHFGSMSFTALQSEYDDLRRWILAFAYNLKQEYESSTIPLPENQREALQIKIADAALAFSGLLDAQYCAEVDPTDPRLLEFISWAMKSDKPMYLRVHHTALRLLRACLLGPQSRFISREGVPVPFRAALVQQANEGLFQSLRTLTQRHDHGEYDIFCSTAFLFVVHKLSNFSPIHLGPLFDQLIPSCVDILLAQSKCPVLEDGFCELRRHFVKVFIVQGLIPTHHAVRESIKDIHELIWKELCLPQVRLRLRSYHEHPVIPHLYHEVTHPEFDRTETFRFRPRLKAAIDWLKYCSEQFVSGNVPEIHPLKYTRETLERDARIMRDALQKLQEVERAHYQAVSHSLDGGPGEDGDAHSDFVAEEAPEADNAYRTQISSI</sequence>
<feature type="transmembrane region" description="Helical" evidence="1">
    <location>
        <begin position="47"/>
        <end position="69"/>
    </location>
</feature>
<organism evidence="3 4">
    <name type="scientific">Hohenbuehelia grisea</name>
    <dbReference type="NCBI Taxonomy" id="104357"/>
    <lineage>
        <taxon>Eukaryota</taxon>
        <taxon>Fungi</taxon>
        <taxon>Dikarya</taxon>
        <taxon>Basidiomycota</taxon>
        <taxon>Agaricomycotina</taxon>
        <taxon>Agaricomycetes</taxon>
        <taxon>Agaricomycetidae</taxon>
        <taxon>Agaricales</taxon>
        <taxon>Pleurotineae</taxon>
        <taxon>Pleurotaceae</taxon>
        <taxon>Hohenbuehelia</taxon>
    </lineage>
</organism>
<keyword evidence="1" id="KW-0472">Membrane</keyword>
<reference evidence="4" key="1">
    <citation type="submission" date="2024-06" db="EMBL/GenBank/DDBJ databases">
        <title>Multi-omics analyses provide insights into the biosynthesis of the anticancer antibiotic pleurotin in Hohenbuehelia grisea.</title>
        <authorList>
            <person name="Weaver J.A."/>
            <person name="Alberti F."/>
        </authorList>
    </citation>
    <scope>NUCLEOTIDE SEQUENCE [LARGE SCALE GENOMIC DNA]</scope>
    <source>
        <strain evidence="4">T-177</strain>
    </source>
</reference>
<dbReference type="EMBL" id="JASNQZ010000012">
    <property type="protein sequence ID" value="KAL0950099.1"/>
    <property type="molecule type" value="Genomic_DNA"/>
</dbReference>
<accession>A0ABR3J395</accession>
<evidence type="ECO:0000256" key="1">
    <source>
        <dbReference type="SAM" id="Phobius"/>
    </source>
</evidence>
<feature type="transmembrane region" description="Helical" evidence="1">
    <location>
        <begin position="130"/>
        <end position="155"/>
    </location>
</feature>
<comment type="caution">
    <text evidence="3">The sequence shown here is derived from an EMBL/GenBank/DDBJ whole genome shotgun (WGS) entry which is preliminary data.</text>
</comment>
<keyword evidence="4" id="KW-1185">Reference proteome</keyword>
<gene>
    <name evidence="3" type="ORF">HGRIS_010100</name>
</gene>
<evidence type="ECO:0000259" key="2">
    <source>
        <dbReference type="Pfam" id="PF20153"/>
    </source>
</evidence>
<keyword evidence="1" id="KW-1133">Transmembrane helix</keyword>
<evidence type="ECO:0000313" key="3">
    <source>
        <dbReference type="EMBL" id="KAL0950099.1"/>
    </source>
</evidence>
<dbReference type="Pfam" id="PF20153">
    <property type="entry name" value="DUF6535"/>
    <property type="match status" value="1"/>
</dbReference>
<dbReference type="InterPro" id="IPR045338">
    <property type="entry name" value="DUF6535"/>
</dbReference>
<name>A0ABR3J395_9AGAR</name>
<keyword evidence="1" id="KW-0812">Transmembrane</keyword>
<feature type="domain" description="DUF6535" evidence="2">
    <location>
        <begin position="3"/>
        <end position="130"/>
    </location>
</feature>
<dbReference type="Proteomes" id="UP001556367">
    <property type="component" value="Unassembled WGS sequence"/>
</dbReference>
<evidence type="ECO:0000313" key="4">
    <source>
        <dbReference type="Proteomes" id="UP001556367"/>
    </source>
</evidence>